<dbReference type="InterPro" id="IPR016181">
    <property type="entry name" value="Acyl_CoA_acyltransferase"/>
</dbReference>
<dbReference type="EC" id="2.3.-.-" evidence="2"/>
<name>A0ABV9W5H1_9ACTN</name>
<dbReference type="Gene3D" id="3.40.630.30">
    <property type="match status" value="1"/>
</dbReference>
<dbReference type="InterPro" id="IPR000182">
    <property type="entry name" value="GNAT_dom"/>
</dbReference>
<reference evidence="3" key="1">
    <citation type="journal article" date="2019" name="Int. J. Syst. Evol. Microbiol.">
        <title>The Global Catalogue of Microorganisms (GCM) 10K type strain sequencing project: providing services to taxonomists for standard genome sequencing and annotation.</title>
        <authorList>
            <consortium name="The Broad Institute Genomics Platform"/>
            <consortium name="The Broad Institute Genome Sequencing Center for Infectious Disease"/>
            <person name="Wu L."/>
            <person name="Ma J."/>
        </authorList>
    </citation>
    <scope>NUCLEOTIDE SEQUENCE [LARGE SCALE GENOMIC DNA]</scope>
    <source>
        <strain evidence="3">CGMCC 4.7152</strain>
    </source>
</reference>
<sequence length="152" mass="15634">MSVTGTISYSWRGAFADAEVEALHAEGFGHPPTGSGWWARVNRHSLGWVCARDGGALVGFVNVAWDGASHAFVLDTVVAGASGRRGVGTALVAAAVEGARAGGCEWLHVDFEDHLAGFYLSSCGFTSTGAGLVKLSTTRPRRGGLAGLFPSG</sequence>
<dbReference type="CDD" id="cd04301">
    <property type="entry name" value="NAT_SF"/>
    <property type="match status" value="1"/>
</dbReference>
<gene>
    <name evidence="2" type="ORF">ACFPIJ_39650</name>
</gene>
<dbReference type="RefSeq" id="WP_380123320.1">
    <property type="nucleotide sequence ID" value="NZ_JBHSIU010000054.1"/>
</dbReference>
<feature type="domain" description="N-acetyltransferase" evidence="1">
    <location>
        <begin position="1"/>
        <end position="151"/>
    </location>
</feature>
<dbReference type="EMBL" id="JBHSIU010000054">
    <property type="protein sequence ID" value="MFC5003927.1"/>
    <property type="molecule type" value="Genomic_DNA"/>
</dbReference>
<dbReference type="PROSITE" id="PS51186">
    <property type="entry name" value="GNAT"/>
    <property type="match status" value="1"/>
</dbReference>
<comment type="caution">
    <text evidence="2">The sequence shown here is derived from an EMBL/GenBank/DDBJ whole genome shotgun (WGS) entry which is preliminary data.</text>
</comment>
<keyword evidence="3" id="KW-1185">Reference proteome</keyword>
<accession>A0ABV9W5H1</accession>
<evidence type="ECO:0000259" key="1">
    <source>
        <dbReference type="PROSITE" id="PS51186"/>
    </source>
</evidence>
<dbReference type="Pfam" id="PF00583">
    <property type="entry name" value="Acetyltransf_1"/>
    <property type="match status" value="1"/>
</dbReference>
<dbReference type="GO" id="GO:0016746">
    <property type="term" value="F:acyltransferase activity"/>
    <property type="evidence" value="ECO:0007669"/>
    <property type="project" value="UniProtKB-KW"/>
</dbReference>
<evidence type="ECO:0000313" key="2">
    <source>
        <dbReference type="EMBL" id="MFC5003927.1"/>
    </source>
</evidence>
<keyword evidence="2" id="KW-0808">Transferase</keyword>
<protein>
    <submittedName>
        <fullName evidence="2">GNAT family N-acetyltransferase</fullName>
        <ecNumber evidence="2">2.3.-.-</ecNumber>
    </submittedName>
</protein>
<proteinExistence type="predicted"/>
<organism evidence="2 3">
    <name type="scientific">Dactylosporangium cerinum</name>
    <dbReference type="NCBI Taxonomy" id="1434730"/>
    <lineage>
        <taxon>Bacteria</taxon>
        <taxon>Bacillati</taxon>
        <taxon>Actinomycetota</taxon>
        <taxon>Actinomycetes</taxon>
        <taxon>Micromonosporales</taxon>
        <taxon>Micromonosporaceae</taxon>
        <taxon>Dactylosporangium</taxon>
    </lineage>
</organism>
<evidence type="ECO:0000313" key="3">
    <source>
        <dbReference type="Proteomes" id="UP001595912"/>
    </source>
</evidence>
<dbReference type="SUPFAM" id="SSF55729">
    <property type="entry name" value="Acyl-CoA N-acyltransferases (Nat)"/>
    <property type="match status" value="1"/>
</dbReference>
<dbReference type="Proteomes" id="UP001595912">
    <property type="component" value="Unassembled WGS sequence"/>
</dbReference>
<keyword evidence="2" id="KW-0012">Acyltransferase</keyword>